<evidence type="ECO:0000256" key="6">
    <source>
        <dbReference type="RuleBase" id="RU000394"/>
    </source>
</evidence>
<dbReference type="Gene3D" id="3.40.850.10">
    <property type="entry name" value="Kinesin motor domain"/>
    <property type="match status" value="1"/>
</dbReference>
<feature type="non-terminal residue" evidence="8">
    <location>
        <position position="1"/>
    </location>
</feature>
<dbReference type="PRINTS" id="PR00380">
    <property type="entry name" value="KINESINHEAVY"/>
</dbReference>
<accession>A0A7L2B0J3</accession>
<sequence>LSVFFFFLIQDSSKVYTTHVSYLEIYNECGYDLLDPRHKPSRLEDLPKVTIMEDPDQNIHLKNLSLQLATSEEEALNLLFFGDTNRVIAETPMNQASTRSHCIFTIHISSKEPGSTTIRRSKLHLVDLAGSERVAKTGVGGHLLTEAKYINLSLHYLEQVIIALAEENRSHIPYRNSMMTSVLRDSLGGNCMTAMIATLSIDKKNIDETISTCRFAQRVALIKNEAVLNEEIDPRLMIVQLKKEIQELKDELALVTGKQRTSELSQNDLHQLDDLIETFLEDNDPGSTLDVGADMRKIKYCFIHMKQLMSHSRISDKKFLSQHMLEGKDTNKEAEELKKMKELLQQRDHEINILVNTLKKEKNKTRDVLFNLNAASAGSTVLEQSFSINLEENCSPSSCSKLEEAKYPSFSVHRLPFHSRRTGQEMSLGCQEAFEVFKLNHAYRITIEDNKQLLKQRFAEAKCLGEKLNEVRNNINHLKGDITQRLIQREAL</sequence>
<feature type="domain" description="Kinesin motor" evidence="7">
    <location>
        <begin position="1"/>
        <end position="222"/>
    </location>
</feature>
<dbReference type="EMBL" id="VXBZ01008228">
    <property type="protein sequence ID" value="NXP51732.1"/>
    <property type="molecule type" value="Genomic_DNA"/>
</dbReference>
<dbReference type="Pfam" id="PF00225">
    <property type="entry name" value="Kinesin"/>
    <property type="match status" value="1"/>
</dbReference>
<dbReference type="Proteomes" id="UP000590868">
    <property type="component" value="Unassembled WGS sequence"/>
</dbReference>
<dbReference type="OrthoDB" id="3176171at2759"/>
<evidence type="ECO:0000259" key="7">
    <source>
        <dbReference type="PROSITE" id="PS50067"/>
    </source>
</evidence>
<dbReference type="Pfam" id="PF23735">
    <property type="entry name" value="KIF9"/>
    <property type="match status" value="1"/>
</dbReference>
<reference evidence="8 9" key="1">
    <citation type="submission" date="2019-09" db="EMBL/GenBank/DDBJ databases">
        <title>Bird 10,000 Genomes (B10K) Project - Family phase.</title>
        <authorList>
            <person name="Zhang G."/>
        </authorList>
    </citation>
    <scope>NUCLEOTIDE SEQUENCE [LARGE SCALE GENOMIC DNA]</scope>
    <source>
        <strain evidence="8">B10K-DU-001-55</strain>
        <tissue evidence="8">Muscle</tissue>
    </source>
</reference>
<organism evidence="8 9">
    <name type="scientific">Heliornis fulica</name>
    <name type="common">sungrebe</name>
    <dbReference type="NCBI Taxonomy" id="54369"/>
    <lineage>
        <taxon>Eukaryota</taxon>
        <taxon>Metazoa</taxon>
        <taxon>Chordata</taxon>
        <taxon>Craniata</taxon>
        <taxon>Vertebrata</taxon>
        <taxon>Euteleostomi</taxon>
        <taxon>Archelosauria</taxon>
        <taxon>Archosauria</taxon>
        <taxon>Dinosauria</taxon>
        <taxon>Saurischia</taxon>
        <taxon>Theropoda</taxon>
        <taxon>Coelurosauria</taxon>
        <taxon>Aves</taxon>
        <taxon>Neognathae</taxon>
        <taxon>Neoaves</taxon>
        <taxon>Gruiformes</taxon>
        <taxon>Heliornithidae</taxon>
        <taxon>Heliornis</taxon>
    </lineage>
</organism>
<dbReference type="PANTHER" id="PTHR47968:SF67">
    <property type="entry name" value="KINESIN MOTOR DOMAIN-CONTAINING PROTEIN"/>
    <property type="match status" value="1"/>
</dbReference>
<evidence type="ECO:0000256" key="2">
    <source>
        <dbReference type="ARBA" id="ARBA00022741"/>
    </source>
</evidence>
<dbReference type="SUPFAM" id="SSF52540">
    <property type="entry name" value="P-loop containing nucleoside triphosphate hydrolases"/>
    <property type="match status" value="1"/>
</dbReference>
<comment type="caution">
    <text evidence="8">The sequence shown here is derived from an EMBL/GenBank/DDBJ whole genome shotgun (WGS) entry which is preliminary data.</text>
</comment>
<dbReference type="GO" id="GO:0005874">
    <property type="term" value="C:microtubule"/>
    <property type="evidence" value="ECO:0007669"/>
    <property type="project" value="UniProtKB-KW"/>
</dbReference>
<dbReference type="InterPro" id="IPR056524">
    <property type="entry name" value="KIF6/9_C"/>
</dbReference>
<evidence type="ECO:0000313" key="9">
    <source>
        <dbReference type="Proteomes" id="UP000590868"/>
    </source>
</evidence>
<feature type="non-terminal residue" evidence="8">
    <location>
        <position position="492"/>
    </location>
</feature>
<dbReference type="GO" id="GO:0005524">
    <property type="term" value="F:ATP binding"/>
    <property type="evidence" value="ECO:0007669"/>
    <property type="project" value="UniProtKB-KW"/>
</dbReference>
<proteinExistence type="inferred from homology"/>
<evidence type="ECO:0000256" key="4">
    <source>
        <dbReference type="ARBA" id="ARBA00023212"/>
    </source>
</evidence>
<name>A0A7L2B0J3_9GRUI</name>
<comment type="caution">
    <text evidence="5">Lacks conserved residue(s) required for the propagation of feature annotation.</text>
</comment>
<comment type="subcellular location">
    <subcellularLocation>
        <location evidence="1">Cytoplasm</location>
        <location evidence="1">Cytoskeleton</location>
    </subcellularLocation>
</comment>
<keyword evidence="4" id="KW-0206">Cytoskeleton</keyword>
<dbReference type="PANTHER" id="PTHR47968">
    <property type="entry name" value="CENTROMERE PROTEIN E"/>
    <property type="match status" value="1"/>
</dbReference>
<evidence type="ECO:0000313" key="8">
    <source>
        <dbReference type="EMBL" id="NXP51732.1"/>
    </source>
</evidence>
<keyword evidence="3 6" id="KW-0067">ATP-binding</keyword>
<dbReference type="InterPro" id="IPR001752">
    <property type="entry name" value="Kinesin_motor_dom"/>
</dbReference>
<dbReference type="GO" id="GO:0008017">
    <property type="term" value="F:microtubule binding"/>
    <property type="evidence" value="ECO:0007669"/>
    <property type="project" value="InterPro"/>
</dbReference>
<evidence type="ECO:0000256" key="1">
    <source>
        <dbReference type="ARBA" id="ARBA00004245"/>
    </source>
</evidence>
<dbReference type="InterPro" id="IPR036961">
    <property type="entry name" value="Kinesin_motor_dom_sf"/>
</dbReference>
<dbReference type="InterPro" id="IPR027640">
    <property type="entry name" value="Kinesin-like_fam"/>
</dbReference>
<gene>
    <name evidence="8" type="primary">Kif6</name>
    <name evidence="8" type="ORF">HELFUL_R05613</name>
</gene>
<keyword evidence="2 6" id="KW-0547">Nucleotide-binding</keyword>
<dbReference type="GO" id="GO:0003777">
    <property type="term" value="F:microtubule motor activity"/>
    <property type="evidence" value="ECO:0007669"/>
    <property type="project" value="InterPro"/>
</dbReference>
<evidence type="ECO:0000256" key="3">
    <source>
        <dbReference type="ARBA" id="ARBA00022840"/>
    </source>
</evidence>
<keyword evidence="6" id="KW-0493">Microtubule</keyword>
<keyword evidence="6" id="KW-0505">Motor protein</keyword>
<dbReference type="SMART" id="SM00129">
    <property type="entry name" value="KISc"/>
    <property type="match status" value="1"/>
</dbReference>
<dbReference type="InterPro" id="IPR027417">
    <property type="entry name" value="P-loop_NTPase"/>
</dbReference>
<dbReference type="AlphaFoldDB" id="A0A7L2B0J3"/>
<dbReference type="PROSITE" id="PS00411">
    <property type="entry name" value="KINESIN_MOTOR_1"/>
    <property type="match status" value="1"/>
</dbReference>
<evidence type="ECO:0000256" key="5">
    <source>
        <dbReference type="PROSITE-ProRule" id="PRU00283"/>
    </source>
</evidence>
<dbReference type="GO" id="GO:0007018">
    <property type="term" value="P:microtubule-based movement"/>
    <property type="evidence" value="ECO:0007669"/>
    <property type="project" value="InterPro"/>
</dbReference>
<keyword evidence="4" id="KW-0963">Cytoplasm</keyword>
<keyword evidence="9" id="KW-1185">Reference proteome</keyword>
<dbReference type="PROSITE" id="PS50067">
    <property type="entry name" value="KINESIN_MOTOR_2"/>
    <property type="match status" value="1"/>
</dbReference>
<protein>
    <recommendedName>
        <fullName evidence="6">Kinesin-like protein</fullName>
    </recommendedName>
</protein>
<comment type="similarity">
    <text evidence="5 6">Belongs to the TRAFAC class myosin-kinesin ATPase superfamily. Kinesin family.</text>
</comment>
<dbReference type="InterPro" id="IPR019821">
    <property type="entry name" value="Kinesin_motor_CS"/>
</dbReference>